<feature type="region of interest" description="Disordered" evidence="1">
    <location>
        <begin position="86"/>
        <end position="110"/>
    </location>
</feature>
<evidence type="ECO:0000256" key="1">
    <source>
        <dbReference type="SAM" id="MobiDB-lite"/>
    </source>
</evidence>
<dbReference type="RefSeq" id="YP_008058364.1">
    <property type="nucleotide sequence ID" value="NC_021319.1"/>
</dbReference>
<protein>
    <submittedName>
        <fullName evidence="2">Uncharacterized protein</fullName>
    </submittedName>
</protein>
<name>R4T7N2_9CAUD</name>
<evidence type="ECO:0000313" key="2">
    <source>
        <dbReference type="EMBL" id="AGM11779.1"/>
    </source>
</evidence>
<dbReference type="KEGG" id="vg:16193692"/>
<feature type="region of interest" description="Disordered" evidence="1">
    <location>
        <begin position="1"/>
        <end position="24"/>
    </location>
</feature>
<evidence type="ECO:0000313" key="3">
    <source>
        <dbReference type="Proteomes" id="UP000204143"/>
    </source>
</evidence>
<feature type="compositionally biased region" description="Acidic residues" evidence="1">
    <location>
        <begin position="101"/>
        <end position="110"/>
    </location>
</feature>
<dbReference type="Proteomes" id="UP000204143">
    <property type="component" value="Segment"/>
</dbReference>
<reference evidence="2 3" key="1">
    <citation type="submission" date="2012-12" db="EMBL/GenBank/DDBJ databases">
        <authorList>
            <person name="Sencilo A."/>
            <person name="Jacobs-Sera D."/>
            <person name="Russell D.A."/>
            <person name="Ko C."/>
            <person name="Bowman C.A."/>
            <person name="Atanasova N."/>
            <person name="Osterlund E."/>
            <person name="Oksanen H.M."/>
            <person name="Bamford D.H."/>
            <person name="Hatfull G.F."/>
            <person name="Roine E."/>
            <person name="Hendrix R.W."/>
        </authorList>
    </citation>
    <scope>NUCLEOTIDE SEQUENCE [LARGE SCALE GENOMIC DNA]</scope>
</reference>
<dbReference type="GeneID" id="16193692"/>
<accession>R4T7N2</accession>
<dbReference type="EMBL" id="KC292028">
    <property type="protein sequence ID" value="AGM11779.1"/>
    <property type="molecule type" value="Genomic_DNA"/>
</dbReference>
<keyword evidence="3" id="KW-1185">Reference proteome</keyword>
<organism evidence="2 3">
    <name type="scientific">Haloarcula californiae tailed virus 2</name>
    <dbReference type="NCBI Taxonomy" id="1273747"/>
    <lineage>
        <taxon>Viruses</taxon>
        <taxon>Duplodnaviria</taxon>
        <taxon>Heunggongvirae</taxon>
        <taxon>Uroviricota</taxon>
        <taxon>Caudoviricetes</taxon>
        <taxon>Saparoviridae</taxon>
        <taxon>Samsavirus</taxon>
        <taxon>Samsavirus crystalli</taxon>
        <taxon>Samsavirus HCTV2</taxon>
    </lineage>
</organism>
<feature type="compositionally biased region" description="Basic and acidic residues" evidence="1">
    <location>
        <begin position="1"/>
        <end position="11"/>
    </location>
</feature>
<proteinExistence type="predicted"/>
<gene>
    <name evidence="2" type="primary">2</name>
    <name evidence="2" type="ORF">HCTV2_2</name>
</gene>
<sequence>MTIDRDTRHGEGEDDEDGEQRTGGIVYLDWLPQEGEGTDRSQRVADVLEVEVREGAPDNYDEGELVLHQAEGVAVFDRNHLRGFRAQEGVRVPEYQRGTDGDDSSDTGAE</sequence>